<comment type="caution">
    <text evidence="1">The sequence shown here is derived from an EMBL/GenBank/DDBJ whole genome shotgun (WGS) entry which is preliminary data.</text>
</comment>
<evidence type="ECO:0000313" key="1">
    <source>
        <dbReference type="EMBL" id="CAG8855179.1"/>
    </source>
</evidence>
<dbReference type="Proteomes" id="UP000789901">
    <property type="component" value="Unassembled WGS sequence"/>
</dbReference>
<dbReference type="EMBL" id="CAJVQB010146673">
    <property type="protein sequence ID" value="CAG8855179.1"/>
    <property type="molecule type" value="Genomic_DNA"/>
</dbReference>
<organism evidence="1 2">
    <name type="scientific">Gigaspora margarita</name>
    <dbReference type="NCBI Taxonomy" id="4874"/>
    <lineage>
        <taxon>Eukaryota</taxon>
        <taxon>Fungi</taxon>
        <taxon>Fungi incertae sedis</taxon>
        <taxon>Mucoromycota</taxon>
        <taxon>Glomeromycotina</taxon>
        <taxon>Glomeromycetes</taxon>
        <taxon>Diversisporales</taxon>
        <taxon>Gigasporaceae</taxon>
        <taxon>Gigaspora</taxon>
    </lineage>
</organism>
<reference evidence="1 2" key="1">
    <citation type="submission" date="2021-06" db="EMBL/GenBank/DDBJ databases">
        <authorList>
            <person name="Kallberg Y."/>
            <person name="Tangrot J."/>
            <person name="Rosling A."/>
        </authorList>
    </citation>
    <scope>NUCLEOTIDE SEQUENCE [LARGE SCALE GENOMIC DNA]</scope>
    <source>
        <strain evidence="1 2">120-4 pot B 10/14</strain>
    </source>
</reference>
<evidence type="ECO:0000313" key="2">
    <source>
        <dbReference type="Proteomes" id="UP000789901"/>
    </source>
</evidence>
<feature type="non-terminal residue" evidence="1">
    <location>
        <position position="1"/>
    </location>
</feature>
<name>A0ABN7XML2_GIGMA</name>
<proteinExistence type="predicted"/>
<accession>A0ABN7XML2</accession>
<sequence>EKQQNSVKDWTSSRIIEYYQAKLKGNRAKILDSIKKDLQK</sequence>
<protein>
    <submittedName>
        <fullName evidence="1">15630_t:CDS:1</fullName>
    </submittedName>
</protein>
<keyword evidence="2" id="KW-1185">Reference proteome</keyword>
<gene>
    <name evidence="1" type="ORF">GMARGA_LOCUS44000</name>
</gene>
<feature type="non-terminal residue" evidence="1">
    <location>
        <position position="40"/>
    </location>
</feature>